<evidence type="ECO:0000313" key="2">
    <source>
        <dbReference type="EMBL" id="CAG8704814.1"/>
    </source>
</evidence>
<evidence type="ECO:0000256" key="1">
    <source>
        <dbReference type="SAM" id="MobiDB-lite"/>
    </source>
</evidence>
<reference evidence="2" key="1">
    <citation type="submission" date="2021-06" db="EMBL/GenBank/DDBJ databases">
        <authorList>
            <person name="Kallberg Y."/>
            <person name="Tangrot J."/>
            <person name="Rosling A."/>
        </authorList>
    </citation>
    <scope>NUCLEOTIDE SEQUENCE</scope>
    <source>
        <strain evidence="2">87-6 pot B 2015</strain>
    </source>
</reference>
<keyword evidence="3" id="KW-1185">Reference proteome</keyword>
<sequence>KKFQSDLLTYLNISLVNPSQNSSPSKITGPFRITILKSSDISKSTEENLSSLQRNYSPEETIIANTTPNRKNTKTSNEEEAISDQKDTSLLHFSKYKPIINRIKIKSLR</sequence>
<comment type="caution">
    <text evidence="2">The sequence shown here is derived from an EMBL/GenBank/DDBJ whole genome shotgun (WGS) entry which is preliminary data.</text>
</comment>
<protein>
    <submittedName>
        <fullName evidence="2">11513_t:CDS:1</fullName>
    </submittedName>
</protein>
<dbReference type="EMBL" id="CAJVPP010009452">
    <property type="protein sequence ID" value="CAG8704814.1"/>
    <property type="molecule type" value="Genomic_DNA"/>
</dbReference>
<feature type="region of interest" description="Disordered" evidence="1">
    <location>
        <begin position="64"/>
        <end position="84"/>
    </location>
</feature>
<feature type="non-terminal residue" evidence="2">
    <location>
        <position position="1"/>
    </location>
</feature>
<proteinExistence type="predicted"/>
<feature type="non-terminal residue" evidence="2">
    <location>
        <position position="109"/>
    </location>
</feature>
<name>A0A9N9HT41_FUNMO</name>
<dbReference type="Proteomes" id="UP000789375">
    <property type="component" value="Unassembled WGS sequence"/>
</dbReference>
<gene>
    <name evidence="2" type="ORF">FMOSSE_LOCUS13989</name>
</gene>
<accession>A0A9N9HT41</accession>
<dbReference type="AlphaFoldDB" id="A0A9N9HT41"/>
<organism evidence="2 3">
    <name type="scientific">Funneliformis mosseae</name>
    <name type="common">Endomycorrhizal fungus</name>
    <name type="synonym">Glomus mosseae</name>
    <dbReference type="NCBI Taxonomy" id="27381"/>
    <lineage>
        <taxon>Eukaryota</taxon>
        <taxon>Fungi</taxon>
        <taxon>Fungi incertae sedis</taxon>
        <taxon>Mucoromycota</taxon>
        <taxon>Glomeromycotina</taxon>
        <taxon>Glomeromycetes</taxon>
        <taxon>Glomerales</taxon>
        <taxon>Glomeraceae</taxon>
        <taxon>Funneliformis</taxon>
    </lineage>
</organism>
<evidence type="ECO:0000313" key="3">
    <source>
        <dbReference type="Proteomes" id="UP000789375"/>
    </source>
</evidence>